<evidence type="ECO:0000256" key="1">
    <source>
        <dbReference type="SAM" id="Phobius"/>
    </source>
</evidence>
<feature type="signal peptide" evidence="2">
    <location>
        <begin position="1"/>
        <end position="22"/>
    </location>
</feature>
<reference evidence="3" key="1">
    <citation type="submission" date="2022-08" db="EMBL/GenBank/DDBJ databases">
        <title>Novel Bdellovibrio Species Isolated from Svalbard: Designation Bdellovibrio svalbardensis.</title>
        <authorList>
            <person name="Mitchell R.J."/>
            <person name="Choi S.Y."/>
        </authorList>
    </citation>
    <scope>NUCLEOTIDE SEQUENCE</scope>
    <source>
        <strain evidence="3">PAP01</strain>
    </source>
</reference>
<keyword evidence="2" id="KW-0732">Signal</keyword>
<dbReference type="Proteomes" id="UP001152321">
    <property type="component" value="Unassembled WGS sequence"/>
</dbReference>
<organism evidence="3 4">
    <name type="scientific">Bdellovibrio svalbardensis</name>
    <dbReference type="NCBI Taxonomy" id="2972972"/>
    <lineage>
        <taxon>Bacteria</taxon>
        <taxon>Pseudomonadati</taxon>
        <taxon>Bdellovibrionota</taxon>
        <taxon>Bdellovibrionia</taxon>
        <taxon>Bdellovibrionales</taxon>
        <taxon>Pseudobdellovibrionaceae</taxon>
        <taxon>Bdellovibrio</taxon>
    </lineage>
</organism>
<accession>A0ABT6DNU5</accession>
<evidence type="ECO:0000256" key="2">
    <source>
        <dbReference type="SAM" id="SignalP"/>
    </source>
</evidence>
<feature type="transmembrane region" description="Helical" evidence="1">
    <location>
        <begin position="277"/>
        <end position="295"/>
    </location>
</feature>
<sequence>MIQRFRIFFSLIITLFACHSLASTDLFVFVSASNSAPEIAALDNILNEQAKESFKKMVAETNAHLPVGQRPVVIDLQLTDLKQMSTGLAEKIKEQRLPADSQVKMLFLIGHGNSKTFWFHNDAGYKGKEIAGILTTAPMHARLAKDFGIYFSACNCGDSLKPTGFQMEFMQEFKDANAKIEAVQQTRSLVSMAHRYMTTAMSFQHLQGRLDTMLYKMGVFSVVENLNVFLFNTLGRAGMTGASFVVASAFAGSLLVLKTFVGPEAVGGAMGFFYDHFWATTGVTLFGHGVLNFWTARWTRFMEYRDGSLTFTSEAIAAGNGILKLIRISAPSCSGVF</sequence>
<proteinExistence type="predicted"/>
<keyword evidence="1" id="KW-1133">Transmembrane helix</keyword>
<evidence type="ECO:0000313" key="4">
    <source>
        <dbReference type="Proteomes" id="UP001152321"/>
    </source>
</evidence>
<evidence type="ECO:0008006" key="5">
    <source>
        <dbReference type="Google" id="ProtNLM"/>
    </source>
</evidence>
<keyword evidence="4" id="KW-1185">Reference proteome</keyword>
<name>A0ABT6DNU5_9BACT</name>
<gene>
    <name evidence="3" type="ORF">NWE73_17400</name>
</gene>
<keyword evidence="1" id="KW-0472">Membrane</keyword>
<feature type="chain" id="PRO_5046704894" description="Peptidase C80 domain-containing protein" evidence="2">
    <location>
        <begin position="23"/>
        <end position="337"/>
    </location>
</feature>
<comment type="caution">
    <text evidence="3">The sequence shown here is derived from an EMBL/GenBank/DDBJ whole genome shotgun (WGS) entry which is preliminary data.</text>
</comment>
<keyword evidence="1" id="KW-0812">Transmembrane</keyword>
<dbReference type="RefSeq" id="WP_277579638.1">
    <property type="nucleotide sequence ID" value="NZ_JANRMI010000006.1"/>
</dbReference>
<dbReference type="PROSITE" id="PS51257">
    <property type="entry name" value="PROKAR_LIPOPROTEIN"/>
    <property type="match status" value="1"/>
</dbReference>
<feature type="transmembrane region" description="Helical" evidence="1">
    <location>
        <begin position="238"/>
        <end position="257"/>
    </location>
</feature>
<feature type="transmembrane region" description="Helical" evidence="1">
    <location>
        <begin position="213"/>
        <end position="231"/>
    </location>
</feature>
<protein>
    <recommendedName>
        <fullName evidence="5">Peptidase C80 domain-containing protein</fullName>
    </recommendedName>
</protein>
<dbReference type="EMBL" id="JANRMI010000006">
    <property type="protein sequence ID" value="MDG0818162.1"/>
    <property type="molecule type" value="Genomic_DNA"/>
</dbReference>
<evidence type="ECO:0000313" key="3">
    <source>
        <dbReference type="EMBL" id="MDG0818162.1"/>
    </source>
</evidence>